<dbReference type="InterPro" id="IPR005183">
    <property type="entry name" value="DUF305_CopM-like"/>
</dbReference>
<feature type="chain" id="PRO_5047439124" description="DUF305 domain-containing protein" evidence="2">
    <location>
        <begin position="19"/>
        <end position="191"/>
    </location>
</feature>
<sequence length="191" mass="20956">MRNAVLLLTLFLTPLAHAQTSMPGMHHGAPAHHGTTTNGGLEPLKGKAFDRAFLSMMIVHHQGALDMSRAVLNNVKDPQVKKWTADIIRVQQKELGVMNTWLGTLGGVDKGAQTGMHTEMKGMMTALKANKDSDRALVEGMLPHHASAVDMANLALQRSSDARVLGLARDIIRTQADEMYAYRQWLIKRGL</sequence>
<dbReference type="EMBL" id="BMOM01000036">
    <property type="protein sequence ID" value="GGM19489.1"/>
    <property type="molecule type" value="Genomic_DNA"/>
</dbReference>
<dbReference type="Pfam" id="PF03713">
    <property type="entry name" value="DUF305"/>
    <property type="match status" value="1"/>
</dbReference>
<reference evidence="5" key="1">
    <citation type="journal article" date="2019" name="Int. J. Syst. Evol. Microbiol.">
        <title>The Global Catalogue of Microorganisms (GCM) 10K type strain sequencing project: providing services to taxonomists for standard genome sequencing and annotation.</title>
        <authorList>
            <consortium name="The Broad Institute Genomics Platform"/>
            <consortium name="The Broad Institute Genome Sequencing Center for Infectious Disease"/>
            <person name="Wu L."/>
            <person name="Ma J."/>
        </authorList>
    </citation>
    <scope>NUCLEOTIDE SEQUENCE [LARGE SCALE GENOMIC DNA]</scope>
    <source>
        <strain evidence="5">JCM 15443</strain>
    </source>
</reference>
<feature type="compositionally biased region" description="Low complexity" evidence="1">
    <location>
        <begin position="22"/>
        <end position="36"/>
    </location>
</feature>
<evidence type="ECO:0000256" key="2">
    <source>
        <dbReference type="SAM" id="SignalP"/>
    </source>
</evidence>
<protein>
    <recommendedName>
        <fullName evidence="3">DUF305 domain-containing protein</fullName>
    </recommendedName>
</protein>
<organism evidence="4 5">
    <name type="scientific">Deinococcus aerophilus</name>
    <dbReference type="NCBI Taxonomy" id="522488"/>
    <lineage>
        <taxon>Bacteria</taxon>
        <taxon>Thermotogati</taxon>
        <taxon>Deinococcota</taxon>
        <taxon>Deinococci</taxon>
        <taxon>Deinococcales</taxon>
        <taxon>Deinococcaceae</taxon>
        <taxon>Deinococcus</taxon>
    </lineage>
</organism>
<feature type="signal peptide" evidence="2">
    <location>
        <begin position="1"/>
        <end position="18"/>
    </location>
</feature>
<evidence type="ECO:0000313" key="5">
    <source>
        <dbReference type="Proteomes" id="UP000661918"/>
    </source>
</evidence>
<dbReference type="InterPro" id="IPR012347">
    <property type="entry name" value="Ferritin-like"/>
</dbReference>
<dbReference type="Gene3D" id="1.20.1260.10">
    <property type="match status" value="2"/>
</dbReference>
<feature type="domain" description="DUF305" evidence="3">
    <location>
        <begin position="50"/>
        <end position="186"/>
    </location>
</feature>
<dbReference type="Proteomes" id="UP000661918">
    <property type="component" value="Unassembled WGS sequence"/>
</dbReference>
<dbReference type="PANTHER" id="PTHR36933:SF1">
    <property type="entry name" value="SLL0788 PROTEIN"/>
    <property type="match status" value="1"/>
</dbReference>
<keyword evidence="2" id="KW-0732">Signal</keyword>
<evidence type="ECO:0000256" key="1">
    <source>
        <dbReference type="SAM" id="MobiDB-lite"/>
    </source>
</evidence>
<name>A0ABQ2GZJ6_9DEIO</name>
<comment type="caution">
    <text evidence="4">The sequence shown here is derived from an EMBL/GenBank/DDBJ whole genome shotgun (WGS) entry which is preliminary data.</text>
</comment>
<gene>
    <name evidence="4" type="ORF">GCM10010841_29420</name>
</gene>
<dbReference type="PANTHER" id="PTHR36933">
    <property type="entry name" value="SLL0788 PROTEIN"/>
    <property type="match status" value="1"/>
</dbReference>
<keyword evidence="5" id="KW-1185">Reference proteome</keyword>
<dbReference type="RefSeq" id="WP_229753133.1">
    <property type="nucleotide sequence ID" value="NZ_BMOM01000036.1"/>
</dbReference>
<feature type="region of interest" description="Disordered" evidence="1">
    <location>
        <begin position="22"/>
        <end position="42"/>
    </location>
</feature>
<evidence type="ECO:0000259" key="3">
    <source>
        <dbReference type="Pfam" id="PF03713"/>
    </source>
</evidence>
<accession>A0ABQ2GZJ6</accession>
<evidence type="ECO:0000313" key="4">
    <source>
        <dbReference type="EMBL" id="GGM19489.1"/>
    </source>
</evidence>
<proteinExistence type="predicted"/>